<feature type="coiled-coil region" evidence="1">
    <location>
        <begin position="100"/>
        <end position="127"/>
    </location>
</feature>
<feature type="coiled-coil region" evidence="1">
    <location>
        <begin position="1"/>
        <end position="31"/>
    </location>
</feature>
<dbReference type="Proteomes" id="UP000029964">
    <property type="component" value="Unassembled WGS sequence"/>
</dbReference>
<reference evidence="5" key="1">
    <citation type="journal article" date="2014" name="Genome Announc.">
        <title>Genome sequence and annotation of Acremonium chrysogenum, producer of the beta-lactam antibiotic cephalosporin C.</title>
        <authorList>
            <person name="Terfehr D."/>
            <person name="Dahlmann T.A."/>
            <person name="Specht T."/>
            <person name="Zadra I."/>
            <person name="Kuernsteiner H."/>
            <person name="Kueck U."/>
        </authorList>
    </citation>
    <scope>NUCLEOTIDE SEQUENCE [LARGE SCALE GENOMIC DNA]</scope>
    <source>
        <strain evidence="5">ATCC 11550 / CBS 779.69 / DSM 880 / IAM 14645 / JCM 23072 / IMI 49137</strain>
    </source>
</reference>
<dbReference type="GO" id="GO:0003682">
    <property type="term" value="F:chromatin binding"/>
    <property type="evidence" value="ECO:0007669"/>
    <property type="project" value="TreeGrafter"/>
</dbReference>
<dbReference type="GO" id="GO:0003714">
    <property type="term" value="F:transcription corepressor activity"/>
    <property type="evidence" value="ECO:0007669"/>
    <property type="project" value="TreeGrafter"/>
</dbReference>
<gene>
    <name evidence="4" type="ORF">ACRE_053810</name>
</gene>
<feature type="region of interest" description="Disordered" evidence="2">
    <location>
        <begin position="579"/>
        <end position="612"/>
    </location>
</feature>
<dbReference type="AlphaFoldDB" id="A0A086T3A4"/>
<dbReference type="HOGENOM" id="CLU_030204_0_0_1"/>
<dbReference type="GO" id="GO:0019212">
    <property type="term" value="F:phosphatase inhibitor activity"/>
    <property type="evidence" value="ECO:0007669"/>
    <property type="project" value="TreeGrafter"/>
</dbReference>
<feature type="region of interest" description="Disordered" evidence="2">
    <location>
        <begin position="308"/>
        <end position="349"/>
    </location>
</feature>
<feature type="compositionally biased region" description="Basic residues" evidence="2">
    <location>
        <begin position="483"/>
        <end position="496"/>
    </location>
</feature>
<evidence type="ECO:0000256" key="2">
    <source>
        <dbReference type="SAM" id="MobiDB-lite"/>
    </source>
</evidence>
<evidence type="ECO:0000313" key="4">
    <source>
        <dbReference type="EMBL" id="KFH43836.1"/>
    </source>
</evidence>
<feature type="compositionally biased region" description="Basic residues" evidence="2">
    <location>
        <begin position="602"/>
        <end position="612"/>
    </location>
</feature>
<dbReference type="InterPro" id="IPR052255">
    <property type="entry name" value="RNA_pol_II_subunit5-mediator"/>
</dbReference>
<comment type="caution">
    <text evidence="4">The sequence shown here is derived from an EMBL/GenBank/DDBJ whole genome shotgun (WGS) entry which is preliminary data.</text>
</comment>
<feature type="region of interest" description="Disordered" evidence="2">
    <location>
        <begin position="148"/>
        <end position="287"/>
    </location>
</feature>
<evidence type="ECO:0000259" key="3">
    <source>
        <dbReference type="Pfam" id="PF12927"/>
    </source>
</evidence>
<feature type="compositionally biased region" description="Acidic residues" evidence="2">
    <location>
        <begin position="310"/>
        <end position="340"/>
    </location>
</feature>
<keyword evidence="1" id="KW-0175">Coiled coil</keyword>
<organism evidence="4 5">
    <name type="scientific">Hapsidospora chrysogenum (strain ATCC 11550 / CBS 779.69 / DSM 880 / IAM 14645 / JCM 23072 / IMI 49137)</name>
    <name type="common">Acremonium chrysogenum</name>
    <dbReference type="NCBI Taxonomy" id="857340"/>
    <lineage>
        <taxon>Eukaryota</taxon>
        <taxon>Fungi</taxon>
        <taxon>Dikarya</taxon>
        <taxon>Ascomycota</taxon>
        <taxon>Pezizomycotina</taxon>
        <taxon>Sordariomycetes</taxon>
        <taxon>Hypocreomycetidae</taxon>
        <taxon>Hypocreales</taxon>
        <taxon>Bionectriaceae</taxon>
        <taxon>Hapsidospora</taxon>
    </lineage>
</organism>
<feature type="compositionally biased region" description="Basic and acidic residues" evidence="2">
    <location>
        <begin position="385"/>
        <end position="400"/>
    </location>
</feature>
<dbReference type="SUPFAM" id="SSF46579">
    <property type="entry name" value="Prefoldin"/>
    <property type="match status" value="1"/>
</dbReference>
<feature type="domain" description="DUF3835" evidence="3">
    <location>
        <begin position="533"/>
        <end position="609"/>
    </location>
</feature>
<evidence type="ECO:0000256" key="1">
    <source>
        <dbReference type="SAM" id="Coils"/>
    </source>
</evidence>
<dbReference type="EMBL" id="JPKY01000060">
    <property type="protein sequence ID" value="KFH43836.1"/>
    <property type="molecule type" value="Genomic_DNA"/>
</dbReference>
<feature type="compositionally biased region" description="Basic and acidic residues" evidence="2">
    <location>
        <begin position="167"/>
        <end position="188"/>
    </location>
</feature>
<dbReference type="InterPro" id="IPR024325">
    <property type="entry name" value="DUF3835"/>
</dbReference>
<dbReference type="OrthoDB" id="21413at2759"/>
<feature type="compositionally biased region" description="Basic and acidic residues" evidence="2">
    <location>
        <begin position="255"/>
        <end position="273"/>
    </location>
</feature>
<sequence>METAKDSLIDLERHRRRLEENINELQNALRHWRTWDAEYEALKEEVDAAGDDDSADPAELARIRAEFEGELVNRKEVDDIFGRAPQRSKDQIINVLDRRIDYVTKSIQSLQRQLETAENKYAAASVISQPDAEDEEGQPMTEIVEELDDEDNVISYKLNQPGQSMPHIREALQKAGVKDLPPEEEHASSSRVTEPPPAQEDAPSAKSRPQPPSNSSSRPSSTKSTPAPKMEAKKVVSFSDDTNPAAEPEAQKSWAAERVEDIMRKAKDQENLSKQKPVIPDDEDSDDAALRQDMLKYSMGELGAVVAELQLEEGSDDDDEDDWDYSDEGFDEEEDDDEEDKWGRSTGGIVTDKYRRRMLELEEKLGVKSRFTAAREAEASATEADPDKDYESGSDDERIGRIVVNRDAAPPSSASQAPPPKPATKSKQANGGGAEKKGVRFADNLDIAPDSRPPSAAPTIVERGPIVEPLSDVVEHSGSAKPAKAKSSRKPSRFKKVREETSQAVPKGPLDLPVRFLDQDRPTAPTGPDGRTLADKLVEREPAPAAMDVDGEFDDFADRHALADEHQRLRKKFIQRQGGFLKEDETPYEQLDEEQGGPPRQSRFKAARLSKQ</sequence>
<keyword evidence="5" id="KW-1185">Reference proteome</keyword>
<name>A0A086T3A4_HAPC1</name>
<dbReference type="PANTHER" id="PTHR15111:SF0">
    <property type="entry name" value="UNCONVENTIONAL PREFOLDIN RPB5 INTERACTOR 1"/>
    <property type="match status" value="1"/>
</dbReference>
<accession>A0A086T3A4</accession>
<dbReference type="STRING" id="857340.A0A086T3A4"/>
<dbReference type="GO" id="GO:0000122">
    <property type="term" value="P:negative regulation of transcription by RNA polymerase II"/>
    <property type="evidence" value="ECO:0007669"/>
    <property type="project" value="TreeGrafter"/>
</dbReference>
<dbReference type="Pfam" id="PF13758">
    <property type="entry name" value="Prefoldin_3"/>
    <property type="match status" value="1"/>
</dbReference>
<dbReference type="PANTHER" id="PTHR15111">
    <property type="entry name" value="RNA POLYMERASE II SUBUNIT 5-MEDIATING PROTEIN NNX3"/>
    <property type="match status" value="1"/>
</dbReference>
<protein>
    <recommendedName>
        <fullName evidence="3">DUF3835 domain-containing protein</fullName>
    </recommendedName>
</protein>
<dbReference type="InterPro" id="IPR039553">
    <property type="entry name" value="Prefoldin-like"/>
</dbReference>
<feature type="compositionally biased region" description="Acidic residues" evidence="2">
    <location>
        <begin position="586"/>
        <end position="595"/>
    </location>
</feature>
<evidence type="ECO:0000313" key="5">
    <source>
        <dbReference type="Proteomes" id="UP000029964"/>
    </source>
</evidence>
<feature type="region of interest" description="Disordered" evidence="2">
    <location>
        <begin position="365"/>
        <end position="534"/>
    </location>
</feature>
<feature type="compositionally biased region" description="Low complexity" evidence="2">
    <location>
        <begin position="213"/>
        <end position="228"/>
    </location>
</feature>
<proteinExistence type="predicted"/>
<dbReference type="Pfam" id="PF12927">
    <property type="entry name" value="DUF3835"/>
    <property type="match status" value="1"/>
</dbReference>